<dbReference type="InterPro" id="IPR051147">
    <property type="entry name" value="CFAP_domain-containing"/>
</dbReference>
<dbReference type="AlphaFoldDB" id="A0A803XMV1"/>
<feature type="compositionally biased region" description="Basic and acidic residues" evidence="3">
    <location>
        <begin position="481"/>
        <end position="504"/>
    </location>
</feature>
<dbReference type="GO" id="GO:0036064">
    <property type="term" value="C:ciliary basal body"/>
    <property type="evidence" value="ECO:0007669"/>
    <property type="project" value="Ensembl"/>
</dbReference>
<evidence type="ECO:0000313" key="5">
    <source>
        <dbReference type="Ensembl" id="ENSMGAP00000020847.1"/>
    </source>
</evidence>
<organism evidence="5 6">
    <name type="scientific">Meleagris gallopavo</name>
    <name type="common">Wild turkey</name>
    <dbReference type="NCBI Taxonomy" id="9103"/>
    <lineage>
        <taxon>Eukaryota</taxon>
        <taxon>Metazoa</taxon>
        <taxon>Chordata</taxon>
        <taxon>Craniata</taxon>
        <taxon>Vertebrata</taxon>
        <taxon>Euteleostomi</taxon>
        <taxon>Archelosauria</taxon>
        <taxon>Archosauria</taxon>
        <taxon>Dinosauria</taxon>
        <taxon>Saurischia</taxon>
        <taxon>Theropoda</taxon>
        <taxon>Coelurosauria</taxon>
        <taxon>Aves</taxon>
        <taxon>Neognathae</taxon>
        <taxon>Galloanserae</taxon>
        <taxon>Galliformes</taxon>
        <taxon>Phasianidae</taxon>
        <taxon>Meleagridinae</taxon>
        <taxon>Meleagris</taxon>
    </lineage>
</organism>
<protein>
    <submittedName>
        <fullName evidence="5">Cilia and flagella associated protein 100</fullName>
    </submittedName>
</protein>
<evidence type="ECO:0000256" key="3">
    <source>
        <dbReference type="SAM" id="MobiDB-lite"/>
    </source>
</evidence>
<name>A0A803XMV1_MELGA</name>
<keyword evidence="6" id="KW-1185">Reference proteome</keyword>
<dbReference type="Ensembl" id="ENSMGAT00000032469.1">
    <property type="protein sequence ID" value="ENSMGAP00000020847.1"/>
    <property type="gene ID" value="ENSMGAG00000007620.2"/>
</dbReference>
<sequence length="550" mass="64186">MKTMKIHEKMTYSVKNKAKEKGFRKALQKEEEEENRKQATDEERLKALQECLSWKIAIKKDYPLEKETFRDYINDRREIFLLEYAIAVKREEIQKLENIAKKEKRKLEKAEYNLEKDIATFDEFLKENHKSSIQALKIAEKESAVKAKKIVEIHAISSQIMSLQSDITRFENSLREYKMYRDFLYQLSPKEWQEEYEKKHEKKLKTASKADKESASEKGHGLTIGMNIRGIDVPISLLSAESLNSSLSSGTRPWLKSLLKPLTTENPPQTRGAILVNAPGTVQQQTANTGSCQLPAAGARGCLNSPEDQESEACSDEDEEPELYFTDPQQLLSIFSEMEEQNFSYLCNFQEIQKEMNELQHIFINTQKRKDRERAQLKEVLLTLKSTVTKLEERTADLKLKVQDFSSEHRADVQDKMLASLRKKVREVYGHCIGESREGMETVEMLAAIEKKLIELLDNLERIPPAKIAEIEKAKKREQRMRLREEKEQQQKQLQEEKLQRALERAQALTQKKTGRRLMFRSSPPARKEKKKHSQEQSDKEKEEILYYFT</sequence>
<gene>
    <name evidence="5" type="primary">CFAP100</name>
</gene>
<dbReference type="Pfam" id="PF13863">
    <property type="entry name" value="DUF4200"/>
    <property type="match status" value="1"/>
</dbReference>
<dbReference type="InParanoid" id="A0A803XMV1"/>
<dbReference type="OrthoDB" id="10264063at2759"/>
<feature type="compositionally biased region" description="Basic and acidic residues" evidence="3">
    <location>
        <begin position="534"/>
        <end position="550"/>
    </location>
</feature>
<feature type="coiled-coil region" evidence="2">
    <location>
        <begin position="86"/>
        <end position="113"/>
    </location>
</feature>
<dbReference type="PANTHER" id="PTHR21683">
    <property type="entry name" value="COILED-COIL DOMAIN-CONTAINING PROTEIN 42 LIKE-2-LIKE-RELATED"/>
    <property type="match status" value="1"/>
</dbReference>
<keyword evidence="1 2" id="KW-0175">Coiled coil</keyword>
<reference evidence="5 6" key="1">
    <citation type="journal article" date="2010" name="PLoS Biol.">
        <title>Multi-platform next-generation sequencing of the domestic turkey (Meleagris gallopavo): genome assembly and analysis.</title>
        <authorList>
            <person name="Dalloul R.A."/>
            <person name="Long J.A."/>
            <person name="Zimin A.V."/>
            <person name="Aslam L."/>
            <person name="Beal K."/>
            <person name="Blomberg L.A."/>
            <person name="Bouffard P."/>
            <person name="Burt D.W."/>
            <person name="Crasta O."/>
            <person name="Crooijmans R.P."/>
            <person name="Cooper K."/>
            <person name="Coulombe R.A."/>
            <person name="De S."/>
            <person name="Delany M.E."/>
            <person name="Dodgson J.B."/>
            <person name="Dong J.J."/>
            <person name="Evans C."/>
            <person name="Frederickson K.M."/>
            <person name="Flicek P."/>
            <person name="Florea L."/>
            <person name="Folkerts O."/>
            <person name="Groenen M.A."/>
            <person name="Harkins T.T."/>
            <person name="Herrero J."/>
            <person name="Hoffmann S."/>
            <person name="Megens H.J."/>
            <person name="Jiang A."/>
            <person name="de Jong P."/>
            <person name="Kaiser P."/>
            <person name="Kim H."/>
            <person name="Kim K.W."/>
            <person name="Kim S."/>
            <person name="Langenberger D."/>
            <person name="Lee M.K."/>
            <person name="Lee T."/>
            <person name="Mane S."/>
            <person name="Marcais G."/>
            <person name="Marz M."/>
            <person name="McElroy A.P."/>
            <person name="Modise T."/>
            <person name="Nefedov M."/>
            <person name="Notredame C."/>
            <person name="Paton I.R."/>
            <person name="Payne W.S."/>
            <person name="Pertea G."/>
            <person name="Prickett D."/>
            <person name="Puiu D."/>
            <person name="Qioa D."/>
            <person name="Raineri E."/>
            <person name="Ruffier M."/>
            <person name="Salzberg S.L."/>
            <person name="Schatz M.C."/>
            <person name="Scheuring C."/>
            <person name="Schmidt C.J."/>
            <person name="Schroeder S."/>
            <person name="Searle S.M."/>
            <person name="Smith E.J."/>
            <person name="Smith J."/>
            <person name="Sonstegard T.S."/>
            <person name="Stadler P.F."/>
            <person name="Tafer H."/>
            <person name="Tu Z.J."/>
            <person name="Van Tassell C.P."/>
            <person name="Vilella A.J."/>
            <person name="Williams K.P."/>
            <person name="Yorke J.A."/>
            <person name="Zhang L."/>
            <person name="Zhang H.B."/>
            <person name="Zhang X."/>
            <person name="Zhang Y."/>
            <person name="Reed K.M."/>
        </authorList>
    </citation>
    <scope>NUCLEOTIDE SEQUENCE [LARGE SCALE GENOMIC DNA]</scope>
</reference>
<dbReference type="InterPro" id="IPR025252">
    <property type="entry name" value="DUF4200"/>
</dbReference>
<dbReference type="PANTHER" id="PTHR21683:SF3">
    <property type="entry name" value="CILIA AND FLAGELLA ASSOCIATED PROTEIN 100"/>
    <property type="match status" value="1"/>
</dbReference>
<feature type="region of interest" description="Disordered" evidence="3">
    <location>
        <begin position="481"/>
        <end position="550"/>
    </location>
</feature>
<evidence type="ECO:0000256" key="1">
    <source>
        <dbReference type="ARBA" id="ARBA00023054"/>
    </source>
</evidence>
<evidence type="ECO:0000256" key="2">
    <source>
        <dbReference type="SAM" id="Coils"/>
    </source>
</evidence>
<evidence type="ECO:0000313" key="6">
    <source>
        <dbReference type="Proteomes" id="UP000001645"/>
    </source>
</evidence>
<dbReference type="Proteomes" id="UP000001645">
    <property type="component" value="Chromosome 14"/>
</dbReference>
<evidence type="ECO:0000259" key="4">
    <source>
        <dbReference type="Pfam" id="PF13863"/>
    </source>
</evidence>
<proteinExistence type="predicted"/>
<feature type="domain" description="DUF4200" evidence="4">
    <location>
        <begin position="72"/>
        <end position="190"/>
    </location>
</feature>
<feature type="region of interest" description="Disordered" evidence="3">
    <location>
        <begin position="17"/>
        <end position="40"/>
    </location>
</feature>
<dbReference type="Bgee" id="ENSMGAG00000007620">
    <property type="expression patterns" value="Expressed in hindlimb stylopod and 4 other cell types or tissues"/>
</dbReference>
<accession>A0A803XMV1</accession>
<reference evidence="5" key="3">
    <citation type="submission" date="2025-09" db="UniProtKB">
        <authorList>
            <consortium name="Ensembl"/>
        </authorList>
    </citation>
    <scope>IDENTIFICATION</scope>
</reference>
<dbReference type="GeneTree" id="ENSGT00940000153110"/>
<feature type="coiled-coil region" evidence="2">
    <location>
        <begin position="374"/>
        <end position="408"/>
    </location>
</feature>
<reference evidence="5" key="2">
    <citation type="submission" date="2025-08" db="UniProtKB">
        <authorList>
            <consortium name="Ensembl"/>
        </authorList>
    </citation>
    <scope>IDENTIFICATION</scope>
</reference>